<dbReference type="RefSeq" id="XP_008074595.1">
    <property type="nucleotide sequence ID" value="XM_008076404.1"/>
</dbReference>
<accession>L2GTL8</accession>
<proteinExistence type="predicted"/>
<dbReference type="GeneID" id="19879454"/>
<organism evidence="2 3">
    <name type="scientific">Vavraia culicis (isolate floridensis)</name>
    <name type="common">Microsporidian parasite</name>
    <dbReference type="NCBI Taxonomy" id="948595"/>
    <lineage>
        <taxon>Eukaryota</taxon>
        <taxon>Fungi</taxon>
        <taxon>Fungi incertae sedis</taxon>
        <taxon>Microsporidia</taxon>
        <taxon>Pleistophoridae</taxon>
        <taxon>Vavraia</taxon>
    </lineage>
</organism>
<keyword evidence="1" id="KW-0472">Membrane</keyword>
<dbReference type="HOGENOM" id="CLU_1723708_0_0_1"/>
<keyword evidence="1" id="KW-1133">Transmembrane helix</keyword>
<evidence type="ECO:0000313" key="2">
    <source>
        <dbReference type="EMBL" id="ELA46959.1"/>
    </source>
</evidence>
<sequence>MFKIAVDYARPGFFSGFSEWCNYLREKCMHLNKPDCVNTYYEIYHINANKKSQMNYSPSKDIKTLFRGYHTKCSLGQMSTNTYVAFPYTSLILVCLIGLLFGICMGLIVWYGSRMLVKKYRTNKIRKKRWAEEVENYHEVVSEMKEIMIKRL</sequence>
<feature type="transmembrane region" description="Helical" evidence="1">
    <location>
        <begin position="88"/>
        <end position="111"/>
    </location>
</feature>
<evidence type="ECO:0008006" key="4">
    <source>
        <dbReference type="Google" id="ProtNLM"/>
    </source>
</evidence>
<name>L2GTL8_VAVCU</name>
<dbReference type="Proteomes" id="UP000011081">
    <property type="component" value="Unassembled WGS sequence"/>
</dbReference>
<dbReference type="EMBL" id="GL877428">
    <property type="protein sequence ID" value="ELA46959.1"/>
    <property type="molecule type" value="Genomic_DNA"/>
</dbReference>
<dbReference type="AlphaFoldDB" id="L2GTL8"/>
<dbReference type="InParanoid" id="L2GTL8"/>
<gene>
    <name evidence="2" type="ORF">VCUG_01578</name>
</gene>
<dbReference type="VEuPathDB" id="MicrosporidiaDB:VCUG_01578"/>
<protein>
    <recommendedName>
        <fullName evidence="4">PIR Superfamily Protein</fullName>
    </recommendedName>
</protein>
<keyword evidence="3" id="KW-1185">Reference proteome</keyword>
<evidence type="ECO:0000256" key="1">
    <source>
        <dbReference type="SAM" id="Phobius"/>
    </source>
</evidence>
<reference evidence="3" key="1">
    <citation type="submission" date="2011-03" db="EMBL/GenBank/DDBJ databases">
        <title>The genome sequence of Vavraia culicis strain floridensis.</title>
        <authorList>
            <consortium name="The Broad Institute Genome Sequencing Platform"/>
            <person name="Cuomo C."/>
            <person name="Becnel J."/>
            <person name="Sanscrainte N."/>
            <person name="Young S.K."/>
            <person name="Zeng Q."/>
            <person name="Gargeya S."/>
            <person name="Fitzgerald M."/>
            <person name="Haas B."/>
            <person name="Abouelleil A."/>
            <person name="Alvarado L."/>
            <person name="Arachchi H.M."/>
            <person name="Berlin A."/>
            <person name="Chapman S.B."/>
            <person name="Gearin G."/>
            <person name="Goldberg J."/>
            <person name="Griggs A."/>
            <person name="Gujja S."/>
            <person name="Hansen M."/>
            <person name="Heiman D."/>
            <person name="Howarth C."/>
            <person name="Larimer J."/>
            <person name="Lui A."/>
            <person name="MacDonald P.J.P."/>
            <person name="McCowen C."/>
            <person name="Montmayeur A."/>
            <person name="Murphy C."/>
            <person name="Neiman D."/>
            <person name="Pearson M."/>
            <person name="Priest M."/>
            <person name="Roberts A."/>
            <person name="Saif S."/>
            <person name="Shea T."/>
            <person name="Sisk P."/>
            <person name="Stolte C."/>
            <person name="Sykes S."/>
            <person name="Wortman J."/>
            <person name="Nusbaum C."/>
            <person name="Birren B."/>
        </authorList>
    </citation>
    <scope>NUCLEOTIDE SEQUENCE [LARGE SCALE GENOMIC DNA]</scope>
    <source>
        <strain evidence="3">floridensis</strain>
    </source>
</reference>
<keyword evidence="1" id="KW-0812">Transmembrane</keyword>
<evidence type="ECO:0000313" key="3">
    <source>
        <dbReference type="Proteomes" id="UP000011081"/>
    </source>
</evidence>